<keyword evidence="2" id="KW-0812">Transmembrane</keyword>
<sequence length="289" mass="30629">MSETDSTATSSPADDESIDASTAAVSSGDDSVADVERSLLRTENERLRRELERTTRTTYRRTALALLAVGLASAGLGLVLPAGRTVLVVVGAIGIFGGILTWYLTPDTVLSASVPESVVDAHSRTVSDLQTELGLREDVLYVPAPGQVAETRVFLPLHAAYEVPDALTDLFVTAVDDADERTRGVALQPTGAHLYRALDGSLDGDLTPDRLPDAVPEALVEQFELAASARGDRTGETFTVELDAPAIDGLDRPDHPVVSFVGVATARALDRPVTVETVDAEDGRIVLAW</sequence>
<dbReference type="Proteomes" id="UP001596395">
    <property type="component" value="Unassembled WGS sequence"/>
</dbReference>
<feature type="compositionally biased region" description="Polar residues" evidence="1">
    <location>
        <begin position="19"/>
        <end position="29"/>
    </location>
</feature>
<evidence type="ECO:0000256" key="1">
    <source>
        <dbReference type="SAM" id="MobiDB-lite"/>
    </source>
</evidence>
<proteinExistence type="predicted"/>
<feature type="transmembrane region" description="Helical" evidence="2">
    <location>
        <begin position="63"/>
        <end position="80"/>
    </location>
</feature>
<reference evidence="4 5" key="1">
    <citation type="journal article" date="2019" name="Int. J. Syst. Evol. Microbiol.">
        <title>The Global Catalogue of Microorganisms (GCM) 10K type strain sequencing project: providing services to taxonomists for standard genome sequencing and annotation.</title>
        <authorList>
            <consortium name="The Broad Institute Genomics Platform"/>
            <consortium name="The Broad Institute Genome Sequencing Center for Infectious Disease"/>
            <person name="Wu L."/>
            <person name="Ma J."/>
        </authorList>
    </citation>
    <scope>NUCLEOTIDE SEQUENCE [LARGE SCALE GENOMIC DNA]</scope>
    <source>
        <strain evidence="4 5">GX26</strain>
    </source>
</reference>
<gene>
    <name evidence="4" type="ORF">ACFQGB_17120</name>
</gene>
<evidence type="ECO:0000313" key="4">
    <source>
        <dbReference type="EMBL" id="MFC6954589.1"/>
    </source>
</evidence>
<dbReference type="Pfam" id="PF25939">
    <property type="entry name" value="DUF7982"/>
    <property type="match status" value="1"/>
</dbReference>
<dbReference type="RefSeq" id="WP_336351530.1">
    <property type="nucleotide sequence ID" value="NZ_JAZAQL010000003.1"/>
</dbReference>
<feature type="region of interest" description="Disordered" evidence="1">
    <location>
        <begin position="1"/>
        <end position="30"/>
    </location>
</feature>
<evidence type="ECO:0000256" key="2">
    <source>
        <dbReference type="SAM" id="Phobius"/>
    </source>
</evidence>
<organism evidence="4 5">
    <name type="scientific">Halorubellus litoreus</name>
    <dbReference type="NCBI Taxonomy" id="755308"/>
    <lineage>
        <taxon>Archaea</taxon>
        <taxon>Methanobacteriati</taxon>
        <taxon>Methanobacteriota</taxon>
        <taxon>Stenosarchaea group</taxon>
        <taxon>Halobacteria</taxon>
        <taxon>Halobacteriales</taxon>
        <taxon>Halorubellaceae</taxon>
        <taxon>Halorubellus</taxon>
    </lineage>
</organism>
<name>A0ABD5VGS3_9EURY</name>
<keyword evidence="2" id="KW-0472">Membrane</keyword>
<dbReference type="EMBL" id="JBHSXN010000003">
    <property type="protein sequence ID" value="MFC6954589.1"/>
    <property type="molecule type" value="Genomic_DNA"/>
</dbReference>
<feature type="compositionally biased region" description="Polar residues" evidence="1">
    <location>
        <begin position="1"/>
        <end position="12"/>
    </location>
</feature>
<keyword evidence="5" id="KW-1185">Reference proteome</keyword>
<evidence type="ECO:0000259" key="3">
    <source>
        <dbReference type="Pfam" id="PF25939"/>
    </source>
</evidence>
<keyword evidence="2" id="KW-1133">Transmembrane helix</keyword>
<dbReference type="AlphaFoldDB" id="A0ABD5VGS3"/>
<feature type="domain" description="DUF7982" evidence="3">
    <location>
        <begin position="36"/>
        <end position="285"/>
    </location>
</feature>
<dbReference type="InterPro" id="IPR058288">
    <property type="entry name" value="DUF7982"/>
</dbReference>
<evidence type="ECO:0000313" key="5">
    <source>
        <dbReference type="Proteomes" id="UP001596395"/>
    </source>
</evidence>
<protein>
    <recommendedName>
        <fullName evidence="3">DUF7982 domain-containing protein</fullName>
    </recommendedName>
</protein>
<comment type="caution">
    <text evidence="4">The sequence shown here is derived from an EMBL/GenBank/DDBJ whole genome shotgun (WGS) entry which is preliminary data.</text>
</comment>
<accession>A0ABD5VGS3</accession>
<feature type="transmembrane region" description="Helical" evidence="2">
    <location>
        <begin position="86"/>
        <end position="104"/>
    </location>
</feature>